<accession>A0ABW4FFE2</accession>
<dbReference type="InterPro" id="IPR009057">
    <property type="entry name" value="Homeodomain-like_sf"/>
</dbReference>
<organism evidence="5 6">
    <name type="scientific">Pseudonocardia aurantiaca</name>
    <dbReference type="NCBI Taxonomy" id="75290"/>
    <lineage>
        <taxon>Bacteria</taxon>
        <taxon>Bacillati</taxon>
        <taxon>Actinomycetota</taxon>
        <taxon>Actinomycetes</taxon>
        <taxon>Pseudonocardiales</taxon>
        <taxon>Pseudonocardiaceae</taxon>
        <taxon>Pseudonocardia</taxon>
    </lineage>
</organism>
<keyword evidence="1" id="KW-0805">Transcription regulation</keyword>
<dbReference type="Proteomes" id="UP001597145">
    <property type="component" value="Unassembled WGS sequence"/>
</dbReference>
<sequence>MSRHEVATTSEYGVLGVRDIDFSLDRYPPAPDLAALVERHWLVSWSLPPGREASVTLLPHPCVNVVLDRGRIGVHGVGRDRFTYVFRGEGRVFGVKFRPGAFLPFLGRPLSSITDSMLSAEQLWGPAAAELATRMTAACGVDELVALGEAFLRERWPAPDPQVEFVGDIVAALLHDRTISRVDDVTERFGITPRTLQRLFQRYVGVSPKWVLRRYRLHEAAAVLAREQHRSWAEVAADLGYFDQSHFIRDFTSAIGMPPVAYAQACRLQVQPVSA</sequence>
<keyword evidence="2" id="KW-0238">DNA-binding</keyword>
<name>A0ABW4FFE2_9PSEU</name>
<evidence type="ECO:0000313" key="6">
    <source>
        <dbReference type="Proteomes" id="UP001597145"/>
    </source>
</evidence>
<feature type="domain" description="HTH araC/xylS-type" evidence="4">
    <location>
        <begin position="164"/>
        <end position="265"/>
    </location>
</feature>
<proteinExistence type="predicted"/>
<dbReference type="InterPro" id="IPR046532">
    <property type="entry name" value="DUF6597"/>
</dbReference>
<dbReference type="EMBL" id="JBHUCP010000003">
    <property type="protein sequence ID" value="MFD1528949.1"/>
    <property type="molecule type" value="Genomic_DNA"/>
</dbReference>
<gene>
    <name evidence="5" type="ORF">ACFSCY_05810</name>
</gene>
<dbReference type="PANTHER" id="PTHR46796:SF15">
    <property type="entry name" value="BLL1074 PROTEIN"/>
    <property type="match status" value="1"/>
</dbReference>
<dbReference type="Pfam" id="PF12833">
    <property type="entry name" value="HTH_18"/>
    <property type="match status" value="1"/>
</dbReference>
<evidence type="ECO:0000313" key="5">
    <source>
        <dbReference type="EMBL" id="MFD1528949.1"/>
    </source>
</evidence>
<evidence type="ECO:0000256" key="2">
    <source>
        <dbReference type="ARBA" id="ARBA00023125"/>
    </source>
</evidence>
<dbReference type="PANTHER" id="PTHR46796">
    <property type="entry name" value="HTH-TYPE TRANSCRIPTIONAL ACTIVATOR RHAS-RELATED"/>
    <property type="match status" value="1"/>
</dbReference>
<dbReference type="Gene3D" id="1.10.10.60">
    <property type="entry name" value="Homeodomain-like"/>
    <property type="match status" value="1"/>
</dbReference>
<evidence type="ECO:0000256" key="1">
    <source>
        <dbReference type="ARBA" id="ARBA00023015"/>
    </source>
</evidence>
<dbReference type="RefSeq" id="WP_343984822.1">
    <property type="nucleotide sequence ID" value="NZ_BAAAJG010000025.1"/>
</dbReference>
<dbReference type="InterPro" id="IPR050204">
    <property type="entry name" value="AraC_XylS_family_regulators"/>
</dbReference>
<dbReference type="SMART" id="SM00342">
    <property type="entry name" value="HTH_ARAC"/>
    <property type="match status" value="1"/>
</dbReference>
<comment type="caution">
    <text evidence="5">The sequence shown here is derived from an EMBL/GenBank/DDBJ whole genome shotgun (WGS) entry which is preliminary data.</text>
</comment>
<keyword evidence="3" id="KW-0804">Transcription</keyword>
<reference evidence="6" key="1">
    <citation type="journal article" date="2019" name="Int. J. Syst. Evol. Microbiol.">
        <title>The Global Catalogue of Microorganisms (GCM) 10K type strain sequencing project: providing services to taxonomists for standard genome sequencing and annotation.</title>
        <authorList>
            <consortium name="The Broad Institute Genomics Platform"/>
            <consortium name="The Broad Institute Genome Sequencing Center for Infectious Disease"/>
            <person name="Wu L."/>
            <person name="Ma J."/>
        </authorList>
    </citation>
    <scope>NUCLEOTIDE SEQUENCE [LARGE SCALE GENOMIC DNA]</scope>
    <source>
        <strain evidence="6">JCM 12165</strain>
    </source>
</reference>
<dbReference type="InterPro" id="IPR018060">
    <property type="entry name" value="HTH_AraC"/>
</dbReference>
<dbReference type="SUPFAM" id="SSF46689">
    <property type="entry name" value="Homeodomain-like"/>
    <property type="match status" value="1"/>
</dbReference>
<protein>
    <submittedName>
        <fullName evidence="5">DUF6597 domain-containing transcriptional factor</fullName>
    </submittedName>
</protein>
<dbReference type="PROSITE" id="PS01124">
    <property type="entry name" value="HTH_ARAC_FAMILY_2"/>
    <property type="match status" value="1"/>
</dbReference>
<dbReference type="Pfam" id="PF20240">
    <property type="entry name" value="DUF6597"/>
    <property type="match status" value="1"/>
</dbReference>
<evidence type="ECO:0000259" key="4">
    <source>
        <dbReference type="PROSITE" id="PS01124"/>
    </source>
</evidence>
<evidence type="ECO:0000256" key="3">
    <source>
        <dbReference type="ARBA" id="ARBA00023163"/>
    </source>
</evidence>
<keyword evidence="6" id="KW-1185">Reference proteome</keyword>